<name>A0A9W7W6Y8_9PEZI</name>
<protein>
    <submittedName>
        <fullName evidence="2">Uncharacterized protein</fullName>
    </submittedName>
</protein>
<feature type="compositionally biased region" description="Low complexity" evidence="1">
    <location>
        <begin position="80"/>
        <end position="96"/>
    </location>
</feature>
<proteinExistence type="predicted"/>
<gene>
    <name evidence="2" type="ORF">Tdes44962_MAKER06986</name>
</gene>
<feature type="compositionally biased region" description="Low complexity" evidence="1">
    <location>
        <begin position="44"/>
        <end position="55"/>
    </location>
</feature>
<feature type="region of interest" description="Disordered" evidence="1">
    <location>
        <begin position="1"/>
        <end position="66"/>
    </location>
</feature>
<feature type="region of interest" description="Disordered" evidence="1">
    <location>
        <begin position="80"/>
        <end position="127"/>
    </location>
</feature>
<reference evidence="2 3" key="2">
    <citation type="journal article" date="2021" name="Curr. Genet.">
        <title>Genetic response to nitrogen starvation in the aggressive Eucalyptus foliar pathogen Teratosphaeria destructans.</title>
        <authorList>
            <person name="Havenga M."/>
            <person name="Wingfield B.D."/>
            <person name="Wingfield M.J."/>
            <person name="Dreyer L.L."/>
            <person name="Roets F."/>
            <person name="Aylward J."/>
        </authorList>
    </citation>
    <scope>NUCLEOTIDE SEQUENCE [LARGE SCALE GENOMIC DNA]</scope>
    <source>
        <strain evidence="2">CMW44962</strain>
    </source>
</reference>
<evidence type="ECO:0000256" key="1">
    <source>
        <dbReference type="SAM" id="MobiDB-lite"/>
    </source>
</evidence>
<accession>A0A9W7W6Y8</accession>
<comment type="caution">
    <text evidence="2">The sequence shown here is derived from an EMBL/GenBank/DDBJ whole genome shotgun (WGS) entry which is preliminary data.</text>
</comment>
<dbReference type="OrthoDB" id="10413208at2759"/>
<keyword evidence="3" id="KW-1185">Reference proteome</keyword>
<organism evidence="2 3">
    <name type="scientific">Teratosphaeria destructans</name>
    <dbReference type="NCBI Taxonomy" id="418781"/>
    <lineage>
        <taxon>Eukaryota</taxon>
        <taxon>Fungi</taxon>
        <taxon>Dikarya</taxon>
        <taxon>Ascomycota</taxon>
        <taxon>Pezizomycotina</taxon>
        <taxon>Dothideomycetes</taxon>
        <taxon>Dothideomycetidae</taxon>
        <taxon>Mycosphaerellales</taxon>
        <taxon>Teratosphaeriaceae</taxon>
        <taxon>Teratosphaeria</taxon>
    </lineage>
</organism>
<reference evidence="2 3" key="1">
    <citation type="journal article" date="2018" name="IMA Fungus">
        <title>IMA Genome-F 10: Nine draft genome sequences of Claviceps purpurea s.lat., including C. arundinis, C. humidiphila, and C. cf. spartinae, pseudomolecules for the pitch canker pathogen Fusarium circinatum, draft genome of Davidsoniella eucalypti, Grosmannia galeiformis, Quambalaria eucalypti, and Teratosphaeria destructans.</title>
        <authorList>
            <person name="Wingfield B.D."/>
            <person name="Liu M."/>
            <person name="Nguyen H.D."/>
            <person name="Lane F.A."/>
            <person name="Morgan S.W."/>
            <person name="De Vos L."/>
            <person name="Wilken P.M."/>
            <person name="Duong T.A."/>
            <person name="Aylward J."/>
            <person name="Coetzee M.P."/>
            <person name="Dadej K."/>
            <person name="De Beer Z.W."/>
            <person name="Findlay W."/>
            <person name="Havenga M."/>
            <person name="Kolarik M."/>
            <person name="Menzies J.G."/>
            <person name="Naidoo K."/>
            <person name="Pochopski O."/>
            <person name="Shoukouhi P."/>
            <person name="Santana Q.C."/>
            <person name="Seifert K.A."/>
            <person name="Soal N."/>
            <person name="Steenkamp E.T."/>
            <person name="Tatham C.T."/>
            <person name="van der Nest M.A."/>
            <person name="Wingfield M.J."/>
        </authorList>
    </citation>
    <scope>NUCLEOTIDE SEQUENCE [LARGE SCALE GENOMIC DNA]</scope>
    <source>
        <strain evidence="2">CMW44962</strain>
    </source>
</reference>
<dbReference type="Proteomes" id="UP001138500">
    <property type="component" value="Unassembled WGS sequence"/>
</dbReference>
<evidence type="ECO:0000313" key="2">
    <source>
        <dbReference type="EMBL" id="KAH9845000.1"/>
    </source>
</evidence>
<evidence type="ECO:0000313" key="3">
    <source>
        <dbReference type="Proteomes" id="UP001138500"/>
    </source>
</evidence>
<dbReference type="AlphaFoldDB" id="A0A9W7W6Y8"/>
<feature type="compositionally biased region" description="Polar residues" evidence="1">
    <location>
        <begin position="56"/>
        <end position="65"/>
    </location>
</feature>
<sequence>MATHLSVGMEGPAESPTSPAATTEHEADAANLDIETPQFPADESNVSRSSTVVNSPDISPRQSMGRSMALELAQLMLETSLPTSPSSGPLDPIVDPQDQDPPPPYSARDELQGPPNSPATINGTPTVIPAASDQHRQQIADPALRPQLIKEVVQRLMAVNHVLGKLRGVNSWTCWHLGFCCGLFDGETHRLTLRQTQSIKDYLSGANDGTDLTGAVKDLLDTYGHAPPAPPITVASLMSFSKCEEMLNETANMLGTLDQGKGEILRKHTSVAKSLYFYTLLNQLDEQFEREIDDLRAAMGL</sequence>
<dbReference type="EMBL" id="RIBY02000180">
    <property type="protein sequence ID" value="KAH9845000.1"/>
    <property type="molecule type" value="Genomic_DNA"/>
</dbReference>